<dbReference type="Proteomes" id="UP000002218">
    <property type="component" value="Chromosome"/>
</dbReference>
<dbReference type="AlphaFoldDB" id="C8X7P3"/>
<protein>
    <submittedName>
        <fullName evidence="1">Uncharacterized protein</fullName>
    </submittedName>
</protein>
<dbReference type="InParanoid" id="C8X7P3"/>
<dbReference type="HOGENOM" id="CLU_1359195_0_0_11"/>
<keyword evidence="2" id="KW-1185">Reference proteome</keyword>
<evidence type="ECO:0000313" key="1">
    <source>
        <dbReference type="EMBL" id="ACV78996.1"/>
    </source>
</evidence>
<gene>
    <name evidence="1" type="ordered locus">Namu_2648</name>
</gene>
<evidence type="ECO:0000313" key="2">
    <source>
        <dbReference type="Proteomes" id="UP000002218"/>
    </source>
</evidence>
<proteinExistence type="predicted"/>
<reference evidence="2" key="1">
    <citation type="submission" date="2009-09" db="EMBL/GenBank/DDBJ databases">
        <title>The complete genome of Nakamurella multipartita DSM 44233.</title>
        <authorList>
            <consortium name="US DOE Joint Genome Institute (JGI-PGF)"/>
            <person name="Lucas S."/>
            <person name="Copeland A."/>
            <person name="Lapidus A."/>
            <person name="Glavina del Rio T."/>
            <person name="Dalin E."/>
            <person name="Tice H."/>
            <person name="Bruce D."/>
            <person name="Goodwin L."/>
            <person name="Pitluck S."/>
            <person name="Kyrpides N."/>
            <person name="Mavromatis K."/>
            <person name="Ivanova N."/>
            <person name="Ovchinnikova G."/>
            <person name="Sims D."/>
            <person name="Meincke L."/>
            <person name="Brettin T."/>
            <person name="Detter J.C."/>
            <person name="Han C."/>
            <person name="Larimer F."/>
            <person name="Land M."/>
            <person name="Hauser L."/>
            <person name="Markowitz V."/>
            <person name="Cheng J.-F."/>
            <person name="Hugenholtz P."/>
            <person name="Woyke T."/>
            <person name="Wu D."/>
            <person name="Klenk H.-P."/>
            <person name="Eisen J.A."/>
        </authorList>
    </citation>
    <scope>NUCLEOTIDE SEQUENCE [LARGE SCALE GENOMIC DNA]</scope>
    <source>
        <strain evidence="2">ATCC 700099 / DSM 44233 / CIP 104796 / JCM 9543 / NBRC 105858 / Y-104</strain>
    </source>
</reference>
<dbReference type="RefSeq" id="WP_015747877.1">
    <property type="nucleotide sequence ID" value="NC_013235.1"/>
</dbReference>
<accession>C8X7P3</accession>
<name>C8X7P3_NAKMY</name>
<organism evidence="1 2">
    <name type="scientific">Nakamurella multipartita (strain ATCC 700099 / DSM 44233 / CIP 104796 / JCM 9543 / NBRC 105858 / Y-104)</name>
    <name type="common">Microsphaera multipartita</name>
    <dbReference type="NCBI Taxonomy" id="479431"/>
    <lineage>
        <taxon>Bacteria</taxon>
        <taxon>Bacillati</taxon>
        <taxon>Actinomycetota</taxon>
        <taxon>Actinomycetes</taxon>
        <taxon>Nakamurellales</taxon>
        <taxon>Nakamurellaceae</taxon>
        <taxon>Nakamurella</taxon>
    </lineage>
</organism>
<dbReference type="EMBL" id="CP001737">
    <property type="protein sequence ID" value="ACV78996.1"/>
    <property type="molecule type" value="Genomic_DNA"/>
</dbReference>
<dbReference type="KEGG" id="nml:Namu_2648"/>
<reference evidence="1 2" key="2">
    <citation type="journal article" date="2010" name="Stand. Genomic Sci.">
        <title>Complete genome sequence of Nakamurella multipartita type strain (Y-104).</title>
        <authorList>
            <person name="Tice H."/>
            <person name="Mayilraj S."/>
            <person name="Sims D."/>
            <person name="Lapidus A."/>
            <person name="Nolan M."/>
            <person name="Lucas S."/>
            <person name="Glavina Del Rio T."/>
            <person name="Copeland A."/>
            <person name="Cheng J.F."/>
            <person name="Meincke L."/>
            <person name="Bruce D."/>
            <person name="Goodwin L."/>
            <person name="Pitluck S."/>
            <person name="Ivanova N."/>
            <person name="Mavromatis K."/>
            <person name="Ovchinnikova G."/>
            <person name="Pati A."/>
            <person name="Chen A."/>
            <person name="Palaniappan K."/>
            <person name="Land M."/>
            <person name="Hauser L."/>
            <person name="Chang Y.J."/>
            <person name="Jeffries C.D."/>
            <person name="Detter J.C."/>
            <person name="Brettin T."/>
            <person name="Rohde M."/>
            <person name="Goker M."/>
            <person name="Bristow J."/>
            <person name="Eisen J.A."/>
            <person name="Markowitz V."/>
            <person name="Hugenholtz P."/>
            <person name="Kyrpides N.C."/>
            <person name="Klenk H.P."/>
            <person name="Chen F."/>
        </authorList>
    </citation>
    <scope>NUCLEOTIDE SEQUENCE [LARGE SCALE GENOMIC DNA]</scope>
    <source>
        <strain evidence="2">ATCC 700099 / DSM 44233 / CIP 104796 / JCM 9543 / NBRC 105858 / Y-104</strain>
    </source>
</reference>
<sequence length="211" mass="22818">MSDELTFKQQSGAEAVLDGSIQWGEEVGIDPVLVHAITVPLAALRLGEQTADDAPLLRLNSIRFGVASWRQLGGQSFSFPNVVRQIEADGESHPVYDIYGSLRMGSEYHQVVMTRIAFGPYDGCSVAVSMEGSVRSVSQPALFNQIDFACDASLTVGAVVVRGDLGSATPPTLAEADELTQRLLRLEDYRPPRSQNGRAVLEPLCPDSGRR</sequence>